<dbReference type="GO" id="GO:0008887">
    <property type="term" value="F:glycerate kinase activity"/>
    <property type="evidence" value="ECO:0007669"/>
    <property type="project" value="InterPro"/>
</dbReference>
<accession>A0A7Z7LCX8</accession>
<dbReference type="EMBL" id="LS974202">
    <property type="protein sequence ID" value="SSC11651.1"/>
    <property type="molecule type" value="Genomic_DNA"/>
</dbReference>
<sequence>MNNIKDDARYIVERSIETVLPEKAVCDSLEGLHLPGKTFLLAIGKAAWRMAKAVREKLGRSITTGVVITKYGHVEGDIPDIDCMEAGHPLPDDNTIAATTKALEMIGTIKPDNILFLVSGGGSALFEKPVEGVSLEDLVAINNRLLRSGANIVEINTIRKRLSAVKGGRFAKMFAQTTIHSLVLSDVLGDRLDSIASGPAYPDSSTCEEALSIIDRYGLTLRPELREILKKETPHLLGNVQTRIIGSIGRACEAASIFARELGYEPMILTTTLDCEAREAGTFLAAIAREEMYDRPLKRPCAIILGGETVVHVKGTGLGGRNQELALSFAIASDGLDKVALASVGTDGTDGPTDAAGAIVDGDSAKEMIERGIDPYIYLLDNDSYHALETSGELLKTGPTGTNVNDLIVLLCQ</sequence>
<dbReference type="Gene3D" id="3.40.50.10180">
    <property type="entry name" value="Glycerate kinase, MOFRL-like N-terminal domain"/>
    <property type="match status" value="1"/>
</dbReference>
<dbReference type="InterPro" id="IPR007835">
    <property type="entry name" value="MOFRL"/>
</dbReference>
<dbReference type="PANTHER" id="PTHR12227">
    <property type="entry name" value="GLYCERATE KINASE"/>
    <property type="match status" value="1"/>
</dbReference>
<proteinExistence type="predicted"/>
<dbReference type="AlphaFoldDB" id="A0A7Z7LCX8"/>
<dbReference type="Pfam" id="PF13660">
    <property type="entry name" value="DUF4147"/>
    <property type="match status" value="1"/>
</dbReference>
<name>A0A7Z7LCX8_9BACT</name>
<dbReference type="Pfam" id="PF05161">
    <property type="entry name" value="MOFRL"/>
    <property type="match status" value="1"/>
</dbReference>
<protein>
    <submittedName>
        <fullName evidence="3">Glycerate 2-kinase</fullName>
        <ecNumber evidence="3">2.7.1.165</ecNumber>
    </submittedName>
</protein>
<feature type="domain" description="MOFRL-associated" evidence="2">
    <location>
        <begin position="8"/>
        <end position="229"/>
    </location>
</feature>
<organism evidence="3 4">
    <name type="scientific">Mesotoga infera</name>
    <dbReference type="NCBI Taxonomy" id="1236046"/>
    <lineage>
        <taxon>Bacteria</taxon>
        <taxon>Thermotogati</taxon>
        <taxon>Thermotogota</taxon>
        <taxon>Thermotogae</taxon>
        <taxon>Kosmotogales</taxon>
        <taxon>Kosmotogaceae</taxon>
        <taxon>Mesotoga</taxon>
    </lineage>
</organism>
<dbReference type="InterPro" id="IPR025286">
    <property type="entry name" value="MOFRL_assoc_dom"/>
</dbReference>
<keyword evidence="3" id="KW-0808">Transferase</keyword>
<dbReference type="InterPro" id="IPR039760">
    <property type="entry name" value="MOFRL_protein"/>
</dbReference>
<keyword evidence="3" id="KW-0418">Kinase</keyword>
<dbReference type="GO" id="GO:0043798">
    <property type="term" value="F:glycerate 2-kinase activity"/>
    <property type="evidence" value="ECO:0007669"/>
    <property type="project" value="UniProtKB-EC"/>
</dbReference>
<feature type="domain" description="MOFRL" evidence="1">
    <location>
        <begin position="301"/>
        <end position="406"/>
    </location>
</feature>
<dbReference type="KEGG" id="minf:MESINF_0202"/>
<dbReference type="RefSeq" id="WP_169698099.1">
    <property type="nucleotide sequence ID" value="NZ_LS974202.1"/>
</dbReference>
<dbReference type="Proteomes" id="UP000250796">
    <property type="component" value="Chromosome MESINF"/>
</dbReference>
<evidence type="ECO:0000259" key="1">
    <source>
        <dbReference type="Pfam" id="PF05161"/>
    </source>
</evidence>
<keyword evidence="4" id="KW-1185">Reference proteome</keyword>
<dbReference type="GO" id="GO:0005737">
    <property type="term" value="C:cytoplasm"/>
    <property type="evidence" value="ECO:0007669"/>
    <property type="project" value="TreeGrafter"/>
</dbReference>
<evidence type="ECO:0000259" key="2">
    <source>
        <dbReference type="Pfam" id="PF13660"/>
    </source>
</evidence>
<dbReference type="SUPFAM" id="SSF82544">
    <property type="entry name" value="GckA/TtuD-like"/>
    <property type="match status" value="1"/>
</dbReference>
<reference evidence="3 4" key="1">
    <citation type="submission" date="2017-01" db="EMBL/GenBank/DDBJ databases">
        <authorList>
            <person name="Erauso G."/>
        </authorList>
    </citation>
    <scope>NUCLEOTIDE SEQUENCE [LARGE SCALE GENOMIC DNA]</scope>
    <source>
        <strain evidence="3">MESINF1</strain>
    </source>
</reference>
<dbReference type="InterPro" id="IPR038614">
    <property type="entry name" value="GK_N_sf"/>
</dbReference>
<dbReference type="Gene3D" id="3.40.1480.10">
    <property type="entry name" value="MOFRL domain"/>
    <property type="match status" value="1"/>
</dbReference>
<dbReference type="PANTHER" id="PTHR12227:SF0">
    <property type="entry name" value="GLYCERATE KINASE"/>
    <property type="match status" value="1"/>
</dbReference>
<evidence type="ECO:0000313" key="4">
    <source>
        <dbReference type="Proteomes" id="UP000250796"/>
    </source>
</evidence>
<dbReference type="InterPro" id="IPR037035">
    <property type="entry name" value="GK-like_C_sf"/>
</dbReference>
<evidence type="ECO:0000313" key="3">
    <source>
        <dbReference type="EMBL" id="SSC11651.1"/>
    </source>
</evidence>
<gene>
    <name evidence="3" type="primary">gck</name>
    <name evidence="3" type="ORF">MESINF_0202</name>
</gene>
<dbReference type="EC" id="2.7.1.165" evidence="3"/>